<evidence type="ECO:0000259" key="6">
    <source>
        <dbReference type="Pfam" id="PF00535"/>
    </source>
</evidence>
<keyword evidence="5" id="KW-0472">Membrane</keyword>
<gene>
    <name evidence="7" type="ORF">DT603_09630</name>
</gene>
<organism evidence="7 8">
    <name type="scientific">Pseudoxanthomonas gei</name>
    <dbReference type="NCBI Taxonomy" id="1383030"/>
    <lineage>
        <taxon>Bacteria</taxon>
        <taxon>Pseudomonadati</taxon>
        <taxon>Pseudomonadota</taxon>
        <taxon>Gammaproteobacteria</taxon>
        <taxon>Lysobacterales</taxon>
        <taxon>Lysobacteraceae</taxon>
        <taxon>Pseudoxanthomonas</taxon>
    </lineage>
</organism>
<dbReference type="InterPro" id="IPR001173">
    <property type="entry name" value="Glyco_trans_2-like"/>
</dbReference>
<keyword evidence="2" id="KW-1003">Cell membrane</keyword>
<comment type="subcellular location">
    <subcellularLocation>
        <location evidence="1">Cell membrane</location>
    </subcellularLocation>
</comment>
<dbReference type="Gene3D" id="3.90.550.10">
    <property type="entry name" value="Spore Coat Polysaccharide Biosynthesis Protein SpsA, Chain A"/>
    <property type="match status" value="1"/>
</dbReference>
<dbReference type="PANTHER" id="PTHR43646:SF2">
    <property type="entry name" value="GLYCOSYLTRANSFERASE 2-LIKE DOMAIN-CONTAINING PROTEIN"/>
    <property type="match status" value="1"/>
</dbReference>
<dbReference type="PANTHER" id="PTHR43646">
    <property type="entry name" value="GLYCOSYLTRANSFERASE"/>
    <property type="match status" value="1"/>
</dbReference>
<evidence type="ECO:0000313" key="7">
    <source>
        <dbReference type="EMBL" id="NDK39099.1"/>
    </source>
</evidence>
<evidence type="ECO:0000256" key="5">
    <source>
        <dbReference type="ARBA" id="ARBA00023136"/>
    </source>
</evidence>
<feature type="domain" description="Glycosyltransferase 2-like" evidence="6">
    <location>
        <begin position="3"/>
        <end position="125"/>
    </location>
</feature>
<evidence type="ECO:0000256" key="2">
    <source>
        <dbReference type="ARBA" id="ARBA00022475"/>
    </source>
</evidence>
<dbReference type="RefSeq" id="WP_162349667.1">
    <property type="nucleotide sequence ID" value="NZ_QOVG01000005.1"/>
</dbReference>
<dbReference type="Proteomes" id="UP001429354">
    <property type="component" value="Unassembled WGS sequence"/>
</dbReference>
<dbReference type="SUPFAM" id="SSF53448">
    <property type="entry name" value="Nucleotide-diphospho-sugar transferases"/>
    <property type="match status" value="1"/>
</dbReference>
<sequence length="232" mass="25323">MISFIIPAHNEARLLGATLQSLREAAGVLAEPFELLVVDDASDDGTAEVAQATGAQVLRVEHRHIAATRNAGAEASTGDWLVFVDADTLIDAAVLAAALQALRSGAVGGGARVRMQGKVAWHVRLATAFFACVFRLTGIAPGCFLFCTRTAFERAGGFDTTLYAAEDVALSRALAKQGSFVILREPVHTSARKLHTFSAWEHLKLVLRFAWRRQHMLTSREHLDLWYGKRRD</sequence>
<evidence type="ECO:0000313" key="8">
    <source>
        <dbReference type="Proteomes" id="UP001429354"/>
    </source>
</evidence>
<name>A0ABX0AIL3_9GAMM</name>
<evidence type="ECO:0000256" key="3">
    <source>
        <dbReference type="ARBA" id="ARBA00022676"/>
    </source>
</evidence>
<keyword evidence="8" id="KW-1185">Reference proteome</keyword>
<accession>A0ABX0AIL3</accession>
<dbReference type="EMBL" id="QOVG01000005">
    <property type="protein sequence ID" value="NDK39099.1"/>
    <property type="molecule type" value="Genomic_DNA"/>
</dbReference>
<comment type="caution">
    <text evidence="7">The sequence shown here is derived from an EMBL/GenBank/DDBJ whole genome shotgun (WGS) entry which is preliminary data.</text>
</comment>
<keyword evidence="3" id="KW-0328">Glycosyltransferase</keyword>
<dbReference type="Pfam" id="PF00535">
    <property type="entry name" value="Glycos_transf_2"/>
    <property type="match status" value="1"/>
</dbReference>
<reference evidence="7 8" key="1">
    <citation type="submission" date="2018-07" db="EMBL/GenBank/DDBJ databases">
        <title>Whole genome Sequencing of Pseudoxanthomonas gei KCTC 32298 (T).</title>
        <authorList>
            <person name="Kumar S."/>
            <person name="Bansal K."/>
            <person name="Kaur A."/>
            <person name="Patil P."/>
            <person name="Sharma S."/>
            <person name="Patil P.B."/>
        </authorList>
    </citation>
    <scope>NUCLEOTIDE SEQUENCE [LARGE SCALE GENOMIC DNA]</scope>
    <source>
        <strain evidence="7 8">KCTC 32298</strain>
    </source>
</reference>
<proteinExistence type="predicted"/>
<evidence type="ECO:0000256" key="1">
    <source>
        <dbReference type="ARBA" id="ARBA00004236"/>
    </source>
</evidence>
<keyword evidence="4" id="KW-0808">Transferase</keyword>
<evidence type="ECO:0000256" key="4">
    <source>
        <dbReference type="ARBA" id="ARBA00022679"/>
    </source>
</evidence>
<protein>
    <submittedName>
        <fullName evidence="7">Glycosyltransferase</fullName>
    </submittedName>
</protein>
<dbReference type="InterPro" id="IPR029044">
    <property type="entry name" value="Nucleotide-diphossugar_trans"/>
</dbReference>